<evidence type="ECO:0000256" key="1">
    <source>
        <dbReference type="ARBA" id="ARBA00022676"/>
    </source>
</evidence>
<evidence type="ECO:0000256" key="2">
    <source>
        <dbReference type="ARBA" id="ARBA00022679"/>
    </source>
</evidence>
<dbReference type="InterPro" id="IPR028098">
    <property type="entry name" value="Glyco_trans_4-like_N"/>
</dbReference>
<feature type="domain" description="Glycosyltransferase subfamily 4-like N-terminal" evidence="4">
    <location>
        <begin position="15"/>
        <end position="177"/>
    </location>
</feature>
<dbReference type="GO" id="GO:0016758">
    <property type="term" value="F:hexosyltransferase activity"/>
    <property type="evidence" value="ECO:0007669"/>
    <property type="project" value="TreeGrafter"/>
</dbReference>
<accession>A0A1C4UHD4</accession>
<dbReference type="AlphaFoldDB" id="A0A1C4UHD4"/>
<dbReference type="CDD" id="cd03801">
    <property type="entry name" value="GT4_PimA-like"/>
    <property type="match status" value="1"/>
</dbReference>
<dbReference type="OrthoDB" id="9802525at2"/>
<reference evidence="6" key="1">
    <citation type="submission" date="2016-06" db="EMBL/GenBank/DDBJ databases">
        <authorList>
            <person name="Varghese N."/>
            <person name="Submissions Spin"/>
        </authorList>
    </citation>
    <scope>NUCLEOTIDE SEQUENCE [LARGE SCALE GENOMIC DNA]</scope>
    <source>
        <strain evidence="6">DSM 44875</strain>
    </source>
</reference>
<dbReference type="Pfam" id="PF13579">
    <property type="entry name" value="Glyco_trans_4_4"/>
    <property type="match status" value="1"/>
</dbReference>
<dbReference type="EMBL" id="LT607412">
    <property type="protein sequence ID" value="SCE71084.1"/>
    <property type="molecule type" value="Genomic_DNA"/>
</dbReference>
<dbReference type="Pfam" id="PF00534">
    <property type="entry name" value="Glycos_transf_1"/>
    <property type="match status" value="1"/>
</dbReference>
<keyword evidence="2 5" id="KW-0808">Transferase</keyword>
<feature type="domain" description="Glycosyl transferase family 1" evidence="3">
    <location>
        <begin position="210"/>
        <end position="366"/>
    </location>
</feature>
<gene>
    <name evidence="5" type="ORF">GA0070607_0639</name>
</gene>
<evidence type="ECO:0000259" key="3">
    <source>
        <dbReference type="Pfam" id="PF00534"/>
    </source>
</evidence>
<evidence type="ECO:0000313" key="5">
    <source>
        <dbReference type="EMBL" id="SCE71084.1"/>
    </source>
</evidence>
<proteinExistence type="predicted"/>
<protein>
    <submittedName>
        <fullName evidence="5">Glycosyltransferase involved in cell wall bisynthesis</fullName>
    </submittedName>
</protein>
<dbReference type="PANTHER" id="PTHR45947:SF3">
    <property type="entry name" value="SULFOQUINOVOSYL TRANSFERASE SQD2"/>
    <property type="match status" value="1"/>
</dbReference>
<dbReference type="Gene3D" id="3.40.50.2000">
    <property type="entry name" value="Glycogen Phosphorylase B"/>
    <property type="match status" value="2"/>
</dbReference>
<dbReference type="RefSeq" id="WP_089016814.1">
    <property type="nucleotide sequence ID" value="NZ_LT607412.1"/>
</dbReference>
<evidence type="ECO:0000259" key="4">
    <source>
        <dbReference type="Pfam" id="PF13579"/>
    </source>
</evidence>
<dbReference type="Proteomes" id="UP000198243">
    <property type="component" value="Chromosome I"/>
</dbReference>
<dbReference type="InterPro" id="IPR050194">
    <property type="entry name" value="Glycosyltransferase_grp1"/>
</dbReference>
<evidence type="ECO:0000313" key="6">
    <source>
        <dbReference type="Proteomes" id="UP000198243"/>
    </source>
</evidence>
<dbReference type="InterPro" id="IPR001296">
    <property type="entry name" value="Glyco_trans_1"/>
</dbReference>
<dbReference type="GO" id="GO:1901137">
    <property type="term" value="P:carbohydrate derivative biosynthetic process"/>
    <property type="evidence" value="ECO:0007669"/>
    <property type="project" value="UniProtKB-ARBA"/>
</dbReference>
<name>A0A1C4UHD4_9ACTN</name>
<dbReference type="PANTHER" id="PTHR45947">
    <property type="entry name" value="SULFOQUINOVOSYL TRANSFERASE SQD2"/>
    <property type="match status" value="1"/>
</dbReference>
<keyword evidence="6" id="KW-1185">Reference proteome</keyword>
<sequence>MRIAVVNNFFPPRAGGSSHLSESLARGYAAAGHEVLVLTAAYQDAPAVEERDGLRIVRLPAFMLPETRLAVSFDISFTSRPSVLRRVRTLLDDFRPDVIHQHGQFFDLTWATALYARKRRVPALLSIHTRLENPQARYAKVFRALDATMVKPFMRRAKPRLVVMDVLMQEYIESRYRGAHSGLVPIPVGVDPDWVVGGNGQRVRDRHELGNAPVILSVGHVIPLRDRVALVEALPEVLAAVPDAKLLICGQVYYHHFAERARALGVEHAIIAAGKVPKSEIPDYLAAATVESHEQGLGLGTATLEAMAAGVPVVAPARADNFPGIALRDGDNVLLCEPGDVQGLAKRLVAALTEPGVAKQIGVNGQALIRERFSLERVLHRHLEVLTEMAASQGR</sequence>
<keyword evidence="1" id="KW-0328">Glycosyltransferase</keyword>
<dbReference type="SUPFAM" id="SSF53756">
    <property type="entry name" value="UDP-Glycosyltransferase/glycogen phosphorylase"/>
    <property type="match status" value="1"/>
</dbReference>
<organism evidence="5 6">
    <name type="scientific">Micromonospora coriariae</name>
    <dbReference type="NCBI Taxonomy" id="285665"/>
    <lineage>
        <taxon>Bacteria</taxon>
        <taxon>Bacillati</taxon>
        <taxon>Actinomycetota</taxon>
        <taxon>Actinomycetes</taxon>
        <taxon>Micromonosporales</taxon>
        <taxon>Micromonosporaceae</taxon>
        <taxon>Micromonospora</taxon>
    </lineage>
</organism>